<accession>A0A5C6M633</accession>
<gene>
    <name evidence="1" type="ORF">E3A20_11980</name>
</gene>
<evidence type="ECO:0000313" key="2">
    <source>
        <dbReference type="Proteomes" id="UP000321083"/>
    </source>
</evidence>
<organism evidence="1 2">
    <name type="scientific">Planctomyces bekefii</name>
    <dbReference type="NCBI Taxonomy" id="1653850"/>
    <lineage>
        <taxon>Bacteria</taxon>
        <taxon>Pseudomonadati</taxon>
        <taxon>Planctomycetota</taxon>
        <taxon>Planctomycetia</taxon>
        <taxon>Planctomycetales</taxon>
        <taxon>Planctomycetaceae</taxon>
        <taxon>Planctomyces</taxon>
    </lineage>
</organism>
<sequence length="222" mass="24170">MVSAKTVADWGADPVWGDRTEEWLGTLVSRVDQLLGQALAGQGPARVRFSRSTSPLAMNRRLPTPDGIRLAPNPAGPVDHDVPVLQISAPDNRLLAVALESVPLPFAPLPAAAELRARAASPNGFVARHAQMILQNWPDPGDQPPDYQYPVQVIRLGNQQPVWVAGYSNLVNACIPNHRTLQEGGYEGTEAIIYQSLPAPFRPELEDRIKATVQRLSGITRQ</sequence>
<keyword evidence="2" id="KW-1185">Reference proteome</keyword>
<protein>
    <submittedName>
        <fullName evidence="1">Uncharacterized protein</fullName>
    </submittedName>
</protein>
<evidence type="ECO:0000313" key="1">
    <source>
        <dbReference type="EMBL" id="TWW09673.1"/>
    </source>
</evidence>
<comment type="caution">
    <text evidence="1">The sequence shown here is derived from an EMBL/GenBank/DDBJ whole genome shotgun (WGS) entry which is preliminary data.</text>
</comment>
<name>A0A5C6M633_9PLAN</name>
<proteinExistence type="predicted"/>
<reference evidence="1 2" key="1">
    <citation type="submission" date="2019-08" db="EMBL/GenBank/DDBJ databases">
        <title>100 year-old enigma solved: identification of Planctomyces bekefii, the type genus and species of the phylum Planctomycetes.</title>
        <authorList>
            <person name="Svetlana D.N."/>
            <person name="Overmann J."/>
        </authorList>
    </citation>
    <scope>NUCLEOTIDE SEQUENCE [LARGE SCALE GENOMIC DNA]</scope>
    <source>
        <strain evidence="1">Phe10_nw2017</strain>
    </source>
</reference>
<reference evidence="1 2" key="2">
    <citation type="submission" date="2019-08" db="EMBL/GenBank/DDBJ databases">
        <authorList>
            <person name="Henke P."/>
        </authorList>
    </citation>
    <scope>NUCLEOTIDE SEQUENCE [LARGE SCALE GENOMIC DNA]</scope>
    <source>
        <strain evidence="1">Phe10_nw2017</strain>
    </source>
</reference>
<dbReference type="AlphaFoldDB" id="A0A5C6M633"/>
<dbReference type="Proteomes" id="UP000321083">
    <property type="component" value="Unassembled WGS sequence"/>
</dbReference>
<dbReference type="EMBL" id="SRHE01000208">
    <property type="protein sequence ID" value="TWW09673.1"/>
    <property type="molecule type" value="Genomic_DNA"/>
</dbReference>